<protein>
    <submittedName>
        <fullName evidence="9">Copper resistance protein CopC</fullName>
    </submittedName>
</protein>
<feature type="signal peptide" evidence="7">
    <location>
        <begin position="1"/>
        <end position="25"/>
    </location>
</feature>
<dbReference type="Gene3D" id="2.60.40.1220">
    <property type="match status" value="1"/>
</dbReference>
<dbReference type="InterPro" id="IPR014755">
    <property type="entry name" value="Cu-Rt/internalin_Ig-like"/>
</dbReference>
<gene>
    <name evidence="9" type="ORF">CRM94_05325</name>
</gene>
<keyword evidence="4 7" id="KW-0732">Signal</keyword>
<dbReference type="GO" id="GO:0005507">
    <property type="term" value="F:copper ion binding"/>
    <property type="evidence" value="ECO:0007669"/>
    <property type="project" value="InterPro"/>
</dbReference>
<reference evidence="10" key="1">
    <citation type="submission" date="2017-09" db="EMBL/GenBank/DDBJ databases">
        <title>FDA dAtabase for Regulatory Grade micrObial Sequences (FDA-ARGOS): Supporting development and validation of Infectious Disease Dx tests.</title>
        <authorList>
            <person name="Minogue T."/>
            <person name="Wolcott M."/>
            <person name="Wasieloski L."/>
            <person name="Aguilar W."/>
            <person name="Moore D."/>
            <person name="Tallon L."/>
            <person name="Sadzewicz L."/>
            <person name="Ott S."/>
            <person name="Zhao X."/>
            <person name="Nagaraj S."/>
            <person name="Vavikolanu K."/>
            <person name="Aluvathingal J."/>
            <person name="Nadendla S."/>
            <person name="Sichtig H."/>
        </authorList>
    </citation>
    <scope>NUCLEOTIDE SEQUENCE [LARGE SCALE GENOMIC DNA]</scope>
    <source>
        <strain evidence="10">FDAARGOS_390</strain>
    </source>
</reference>
<dbReference type="GO" id="GO:0005886">
    <property type="term" value="C:plasma membrane"/>
    <property type="evidence" value="ECO:0007669"/>
    <property type="project" value="TreeGrafter"/>
</dbReference>
<evidence type="ECO:0000256" key="3">
    <source>
        <dbReference type="ARBA" id="ARBA00022723"/>
    </source>
</evidence>
<evidence type="ECO:0000256" key="6">
    <source>
        <dbReference type="ARBA" id="ARBA00023008"/>
    </source>
</evidence>
<evidence type="ECO:0000313" key="9">
    <source>
        <dbReference type="EMBL" id="PEH41619.1"/>
    </source>
</evidence>
<dbReference type="PANTHER" id="PTHR34820:SF4">
    <property type="entry name" value="INNER MEMBRANE PROTEIN YEBZ"/>
    <property type="match status" value="1"/>
</dbReference>
<keyword evidence="5" id="KW-0574">Periplasm</keyword>
<dbReference type="GO" id="GO:0046688">
    <property type="term" value="P:response to copper ion"/>
    <property type="evidence" value="ECO:0007669"/>
    <property type="project" value="InterPro"/>
</dbReference>
<dbReference type="InterPro" id="IPR014756">
    <property type="entry name" value="Ig_E-set"/>
</dbReference>
<dbReference type="NCBIfam" id="NF033814">
    <property type="entry name" value="copper_CopC"/>
    <property type="match status" value="1"/>
</dbReference>
<dbReference type="Pfam" id="PF04234">
    <property type="entry name" value="CopC"/>
    <property type="match status" value="1"/>
</dbReference>
<comment type="subcellular location">
    <subcellularLocation>
        <location evidence="1">Periplasm</location>
    </subcellularLocation>
</comment>
<evidence type="ECO:0000256" key="4">
    <source>
        <dbReference type="ARBA" id="ARBA00022729"/>
    </source>
</evidence>
<dbReference type="PANTHER" id="PTHR34820">
    <property type="entry name" value="INNER MEMBRANE PROTEIN YEBZ"/>
    <property type="match status" value="1"/>
</dbReference>
<dbReference type="InterPro" id="IPR047685">
    <property type="entry name" value="CopC-like"/>
</dbReference>
<evidence type="ECO:0000256" key="5">
    <source>
        <dbReference type="ARBA" id="ARBA00022764"/>
    </source>
</evidence>
<dbReference type="SUPFAM" id="SSF81296">
    <property type="entry name" value="E set domains"/>
    <property type="match status" value="1"/>
</dbReference>
<organism evidence="9 10">
    <name type="scientific">Burkholderia gladioli</name>
    <name type="common">Pseudomonas marginata</name>
    <name type="synonym">Phytomonas marginata</name>
    <dbReference type="NCBI Taxonomy" id="28095"/>
    <lineage>
        <taxon>Bacteria</taxon>
        <taxon>Pseudomonadati</taxon>
        <taxon>Pseudomonadota</taxon>
        <taxon>Betaproteobacteria</taxon>
        <taxon>Burkholderiales</taxon>
        <taxon>Burkholderiaceae</taxon>
        <taxon>Burkholderia</taxon>
    </lineage>
</organism>
<comment type="caution">
    <text evidence="9">The sequence shown here is derived from an EMBL/GenBank/DDBJ whole genome shotgun (WGS) entry which is preliminary data.</text>
</comment>
<dbReference type="InterPro" id="IPR032694">
    <property type="entry name" value="CopC/D"/>
</dbReference>
<dbReference type="AlphaFoldDB" id="A0A2A7SDX0"/>
<feature type="chain" id="PRO_5012924829" evidence="7">
    <location>
        <begin position="26"/>
        <end position="128"/>
    </location>
</feature>
<dbReference type="EMBL" id="PDDY01000001">
    <property type="protein sequence ID" value="PEH41619.1"/>
    <property type="molecule type" value="Genomic_DNA"/>
</dbReference>
<sequence length="128" mass="13404">MSRRLILPGLPFVVSALILASTASAHPALLASTPANQVEGPAPERIELRFSEDLMPRLSGAVLEMTAMPGMAGHAPMKIASTVSGTTDPKTMLIVPNQALQAGTYRVAWRAVSADTHPVAGSVSFTVR</sequence>
<dbReference type="RefSeq" id="WP_098151659.1">
    <property type="nucleotide sequence ID" value="NZ_CADEQB010000021.1"/>
</dbReference>
<evidence type="ECO:0000313" key="10">
    <source>
        <dbReference type="Proteomes" id="UP000220629"/>
    </source>
</evidence>
<feature type="domain" description="CopC" evidence="8">
    <location>
        <begin position="26"/>
        <end position="127"/>
    </location>
</feature>
<dbReference type="GO" id="GO:0006825">
    <property type="term" value="P:copper ion transport"/>
    <property type="evidence" value="ECO:0007669"/>
    <property type="project" value="InterPro"/>
</dbReference>
<comment type="similarity">
    <text evidence="2">Belongs to the CopC family.</text>
</comment>
<evidence type="ECO:0000256" key="2">
    <source>
        <dbReference type="ARBA" id="ARBA00010509"/>
    </source>
</evidence>
<keyword evidence="6" id="KW-0186">Copper</keyword>
<evidence type="ECO:0000256" key="7">
    <source>
        <dbReference type="SAM" id="SignalP"/>
    </source>
</evidence>
<dbReference type="GO" id="GO:0042597">
    <property type="term" value="C:periplasmic space"/>
    <property type="evidence" value="ECO:0007669"/>
    <property type="project" value="UniProtKB-SubCell"/>
</dbReference>
<evidence type="ECO:0000256" key="1">
    <source>
        <dbReference type="ARBA" id="ARBA00004418"/>
    </source>
</evidence>
<accession>A0A2A7SDX0</accession>
<proteinExistence type="inferred from homology"/>
<keyword evidence="3" id="KW-0479">Metal-binding</keyword>
<dbReference type="InterPro" id="IPR007348">
    <property type="entry name" value="CopC_dom"/>
</dbReference>
<name>A0A2A7SDX0_BURGA</name>
<evidence type="ECO:0000259" key="8">
    <source>
        <dbReference type="Pfam" id="PF04234"/>
    </source>
</evidence>
<dbReference type="Proteomes" id="UP000220629">
    <property type="component" value="Unassembled WGS sequence"/>
</dbReference>